<dbReference type="EMBL" id="MLYP01000023">
    <property type="protein sequence ID" value="OIJ95386.1"/>
    <property type="molecule type" value="Genomic_DNA"/>
</dbReference>
<reference evidence="2 3" key="1">
    <citation type="submission" date="2016-10" db="EMBL/GenBank/DDBJ databases">
        <title>Genome sequence of Streptomyces sp. MUSC 93.</title>
        <authorList>
            <person name="Lee L.-H."/>
            <person name="Ser H.-L."/>
            <person name="Law J.W.-F."/>
        </authorList>
    </citation>
    <scope>NUCLEOTIDE SEQUENCE [LARGE SCALE GENOMIC DNA]</scope>
    <source>
        <strain evidence="2 3">MUSC 93</strain>
    </source>
</reference>
<sequence>MHDPASPSSSSEPADGVSPQAPADVVEEVMAWYSRAILAERRAPHSDPERLEHLLARRQECVRDRARLEEADAEETARITASYAARLKELEATGP</sequence>
<keyword evidence="3" id="KW-1185">Reference proteome</keyword>
<feature type="compositionally biased region" description="Low complexity" evidence="1">
    <location>
        <begin position="1"/>
        <end position="19"/>
    </location>
</feature>
<evidence type="ECO:0000313" key="3">
    <source>
        <dbReference type="Proteomes" id="UP000179935"/>
    </source>
</evidence>
<feature type="region of interest" description="Disordered" evidence="1">
    <location>
        <begin position="1"/>
        <end position="23"/>
    </location>
</feature>
<evidence type="ECO:0000256" key="1">
    <source>
        <dbReference type="SAM" id="MobiDB-lite"/>
    </source>
</evidence>
<proteinExistence type="predicted"/>
<evidence type="ECO:0000313" key="2">
    <source>
        <dbReference type="EMBL" id="OIJ95386.1"/>
    </source>
</evidence>
<comment type="caution">
    <text evidence="2">The sequence shown here is derived from an EMBL/GenBank/DDBJ whole genome shotgun (WGS) entry which is preliminary data.</text>
</comment>
<dbReference type="RefSeq" id="WP_071365654.1">
    <property type="nucleotide sequence ID" value="NZ_MLYP01000023.1"/>
</dbReference>
<dbReference type="Proteomes" id="UP000179935">
    <property type="component" value="Unassembled WGS sequence"/>
</dbReference>
<dbReference type="OrthoDB" id="4312245at2"/>
<name>A0A1S2PPC6_9ACTN</name>
<dbReference type="AlphaFoldDB" id="A0A1S2PPC6"/>
<organism evidence="2 3">
    <name type="scientific">Streptomyces colonosanans</name>
    <dbReference type="NCBI Taxonomy" id="1428652"/>
    <lineage>
        <taxon>Bacteria</taxon>
        <taxon>Bacillati</taxon>
        <taxon>Actinomycetota</taxon>
        <taxon>Actinomycetes</taxon>
        <taxon>Kitasatosporales</taxon>
        <taxon>Streptomycetaceae</taxon>
        <taxon>Streptomyces</taxon>
    </lineage>
</organism>
<accession>A0A1S2PPC6</accession>
<gene>
    <name evidence="2" type="ORF">BIV24_08875</name>
</gene>
<protein>
    <submittedName>
        <fullName evidence="2">Uncharacterized protein</fullName>
    </submittedName>
</protein>